<comment type="caution">
    <text evidence="10">The sequence shown here is derived from an EMBL/GenBank/DDBJ whole genome shotgun (WGS) entry which is preliminary data.</text>
</comment>
<keyword evidence="3" id="KW-0479">Metal-binding</keyword>
<dbReference type="Proteomes" id="UP001521785">
    <property type="component" value="Unassembled WGS sequence"/>
</dbReference>
<keyword evidence="5" id="KW-0378">Hydrolase</keyword>
<dbReference type="PANTHER" id="PTHR47466">
    <property type="match status" value="1"/>
</dbReference>
<evidence type="ECO:0000256" key="6">
    <source>
        <dbReference type="ARBA" id="ARBA00022833"/>
    </source>
</evidence>
<reference evidence="10 11" key="1">
    <citation type="submission" date="2024-02" db="EMBL/GenBank/DDBJ databases">
        <title>De novo assembly and annotation of 12 fungi associated with fruit tree decline syndrome in Ontario, Canada.</title>
        <authorList>
            <person name="Sulman M."/>
            <person name="Ellouze W."/>
            <person name="Ilyukhin E."/>
        </authorList>
    </citation>
    <scope>NUCLEOTIDE SEQUENCE [LARGE SCALE GENOMIC DNA]</scope>
    <source>
        <strain evidence="10 11">M42-189</strain>
    </source>
</reference>
<dbReference type="Pfam" id="PF05572">
    <property type="entry name" value="Peptidase_M43"/>
    <property type="match status" value="1"/>
</dbReference>
<sequence>MKVPSILSFLPVAVSVVTIPHELRGSGLSPLCGTIIPEGFADMSRGLATIERAGGLTVNDFDKVTVDVYVHVVASSQDNDPSTGYLRGNQVQEVIKYVNEQYNPLGFDFNLKAIDYTFDRILANRTDPNFDVVSLDRLTRKGDLLTLNLWSLADMGDLCGACVPPFPGQDVGENGEGCFLSYKAFPPFMNGECAAHEIGHWLGLTHTFQEHNNGTTPSCDDPDNDEIDDTPIHLSHWGDFDETFYKCLPLDTCPKQEVSVEEALVWRAELTK</sequence>
<evidence type="ECO:0000256" key="2">
    <source>
        <dbReference type="ARBA" id="ARBA00022670"/>
    </source>
</evidence>
<feature type="domain" description="Peptidase M43 pregnancy-associated plasma-A" evidence="9">
    <location>
        <begin position="195"/>
        <end position="234"/>
    </location>
</feature>
<name>A0ABR3RDT4_9PLEO</name>
<evidence type="ECO:0000256" key="7">
    <source>
        <dbReference type="ARBA" id="ARBA00023049"/>
    </source>
</evidence>
<dbReference type="PANTHER" id="PTHR47466:SF1">
    <property type="entry name" value="METALLOPROTEASE MEP1 (AFU_ORTHOLOGUE AFUA_1G07730)-RELATED"/>
    <property type="match status" value="1"/>
</dbReference>
<dbReference type="InterPro" id="IPR024079">
    <property type="entry name" value="MetalloPept_cat_dom_sf"/>
</dbReference>
<evidence type="ECO:0000313" key="11">
    <source>
        <dbReference type="Proteomes" id="UP001521785"/>
    </source>
</evidence>
<evidence type="ECO:0000256" key="5">
    <source>
        <dbReference type="ARBA" id="ARBA00022801"/>
    </source>
</evidence>
<dbReference type="Gene3D" id="3.40.390.10">
    <property type="entry name" value="Collagenase (Catalytic Domain)"/>
    <property type="match status" value="1"/>
</dbReference>
<dbReference type="SUPFAM" id="SSF55486">
    <property type="entry name" value="Metalloproteases ('zincins'), catalytic domain"/>
    <property type="match status" value="1"/>
</dbReference>
<protein>
    <recommendedName>
        <fullName evidence="9">Peptidase M43 pregnancy-associated plasma-A domain-containing protein</fullName>
    </recommendedName>
</protein>
<keyword evidence="4" id="KW-0732">Signal</keyword>
<keyword evidence="7" id="KW-0482">Metalloprotease</keyword>
<evidence type="ECO:0000256" key="1">
    <source>
        <dbReference type="ARBA" id="ARBA00008721"/>
    </source>
</evidence>
<evidence type="ECO:0000256" key="4">
    <source>
        <dbReference type="ARBA" id="ARBA00022729"/>
    </source>
</evidence>
<evidence type="ECO:0000259" key="9">
    <source>
        <dbReference type="Pfam" id="PF05572"/>
    </source>
</evidence>
<organism evidence="10 11">
    <name type="scientific">Paraconiothyrium brasiliense</name>
    <dbReference type="NCBI Taxonomy" id="300254"/>
    <lineage>
        <taxon>Eukaryota</taxon>
        <taxon>Fungi</taxon>
        <taxon>Dikarya</taxon>
        <taxon>Ascomycota</taxon>
        <taxon>Pezizomycotina</taxon>
        <taxon>Dothideomycetes</taxon>
        <taxon>Pleosporomycetidae</taxon>
        <taxon>Pleosporales</taxon>
        <taxon>Massarineae</taxon>
        <taxon>Didymosphaeriaceae</taxon>
        <taxon>Paraconiothyrium</taxon>
    </lineage>
</organism>
<keyword evidence="2" id="KW-0645">Protease</keyword>
<gene>
    <name evidence="10" type="ORF">SLS60_005879</name>
</gene>
<dbReference type="EMBL" id="JAKJXO020000007">
    <property type="protein sequence ID" value="KAL1602463.1"/>
    <property type="molecule type" value="Genomic_DNA"/>
</dbReference>
<evidence type="ECO:0000256" key="8">
    <source>
        <dbReference type="ARBA" id="ARBA00023157"/>
    </source>
</evidence>
<evidence type="ECO:0000313" key="10">
    <source>
        <dbReference type="EMBL" id="KAL1602463.1"/>
    </source>
</evidence>
<keyword evidence="6" id="KW-0862">Zinc</keyword>
<proteinExistence type="inferred from homology"/>
<evidence type="ECO:0000256" key="3">
    <source>
        <dbReference type="ARBA" id="ARBA00022723"/>
    </source>
</evidence>
<dbReference type="InterPro" id="IPR008754">
    <property type="entry name" value="Peptidase_M43"/>
</dbReference>
<comment type="similarity">
    <text evidence="1">Belongs to the peptidase M43B family.</text>
</comment>
<keyword evidence="11" id="KW-1185">Reference proteome</keyword>
<accession>A0ABR3RDT4</accession>
<keyword evidence="8" id="KW-1015">Disulfide bond</keyword>